<dbReference type="PANTHER" id="PTHR48069:SF3">
    <property type="entry name" value="DIHYDROFOLATE REDUCTASE"/>
    <property type="match status" value="1"/>
</dbReference>
<evidence type="ECO:0000256" key="1">
    <source>
        <dbReference type="ARBA" id="ARBA00004903"/>
    </source>
</evidence>
<keyword evidence="4 8" id="KW-0554">One-carbon metabolism</keyword>
<comment type="catalytic activity">
    <reaction evidence="8">
        <text>(6S)-5,6,7,8-tetrahydrofolate + NADP(+) = 7,8-dihydrofolate + NADPH + H(+)</text>
        <dbReference type="Rhea" id="RHEA:15009"/>
        <dbReference type="ChEBI" id="CHEBI:15378"/>
        <dbReference type="ChEBI" id="CHEBI:57451"/>
        <dbReference type="ChEBI" id="CHEBI:57453"/>
        <dbReference type="ChEBI" id="CHEBI:57783"/>
        <dbReference type="ChEBI" id="CHEBI:58349"/>
        <dbReference type="EC" id="1.5.1.3"/>
    </reaction>
</comment>
<keyword evidence="6 8" id="KW-0560">Oxidoreductase</keyword>
<gene>
    <name evidence="10" type="ORF">A2129_00465</name>
</gene>
<evidence type="ECO:0000256" key="5">
    <source>
        <dbReference type="ARBA" id="ARBA00022857"/>
    </source>
</evidence>
<dbReference type="GO" id="GO:0046452">
    <property type="term" value="P:dihydrofolate metabolic process"/>
    <property type="evidence" value="ECO:0007669"/>
    <property type="project" value="TreeGrafter"/>
</dbReference>
<dbReference type="Gene3D" id="3.40.430.10">
    <property type="entry name" value="Dihydrofolate Reductase, subunit A"/>
    <property type="match status" value="1"/>
</dbReference>
<comment type="caution">
    <text evidence="10">The sequence shown here is derived from an EMBL/GenBank/DDBJ whole genome shotgun (WGS) entry which is preliminary data.</text>
</comment>
<dbReference type="Proteomes" id="UP000177737">
    <property type="component" value="Unassembled WGS sequence"/>
</dbReference>
<sequence length="173" mass="19620">MRISIVAAIGKNGEIGMEGNLPWSLPEDQKYFRKLTRNHTVIMGRKTFESILNSIGRPLPERKNIIVTRNRNYRAPESCIVVNSLEDALRVVEDESETFIIGGAEIYAQALPIVERMYITAIDKEFSADAFFPEIDLSKWKVVETSAGHRSEAEATSFSYLVYERTEDTIDLS</sequence>
<evidence type="ECO:0000256" key="7">
    <source>
        <dbReference type="ARBA" id="ARBA00025067"/>
    </source>
</evidence>
<feature type="domain" description="DHFR" evidence="9">
    <location>
        <begin position="2"/>
        <end position="165"/>
    </location>
</feature>
<evidence type="ECO:0000256" key="3">
    <source>
        <dbReference type="ARBA" id="ARBA00012856"/>
    </source>
</evidence>
<evidence type="ECO:0000256" key="6">
    <source>
        <dbReference type="ARBA" id="ARBA00023002"/>
    </source>
</evidence>
<evidence type="ECO:0000259" key="9">
    <source>
        <dbReference type="PROSITE" id="PS51330"/>
    </source>
</evidence>
<dbReference type="PIRSF" id="PIRSF000194">
    <property type="entry name" value="DHFR"/>
    <property type="match status" value="1"/>
</dbReference>
<dbReference type="Pfam" id="PF00186">
    <property type="entry name" value="DHFR_1"/>
    <property type="match status" value="1"/>
</dbReference>
<dbReference type="CDD" id="cd00209">
    <property type="entry name" value="DHFR"/>
    <property type="match status" value="1"/>
</dbReference>
<evidence type="ECO:0000313" key="11">
    <source>
        <dbReference type="Proteomes" id="UP000177737"/>
    </source>
</evidence>
<dbReference type="InterPro" id="IPR012259">
    <property type="entry name" value="DHFR"/>
</dbReference>
<evidence type="ECO:0000313" key="10">
    <source>
        <dbReference type="EMBL" id="OGM06534.1"/>
    </source>
</evidence>
<dbReference type="InterPro" id="IPR001796">
    <property type="entry name" value="DHFR_dom"/>
</dbReference>
<protein>
    <recommendedName>
        <fullName evidence="3 8">Dihydrofolate reductase</fullName>
        <ecNumber evidence="3 8">1.5.1.3</ecNumber>
    </recommendedName>
</protein>
<accession>A0A1F7WUN8</accession>
<dbReference type="GO" id="GO:0004146">
    <property type="term" value="F:dihydrofolate reductase activity"/>
    <property type="evidence" value="ECO:0007669"/>
    <property type="project" value="UniProtKB-EC"/>
</dbReference>
<dbReference type="GO" id="GO:0005829">
    <property type="term" value="C:cytosol"/>
    <property type="evidence" value="ECO:0007669"/>
    <property type="project" value="TreeGrafter"/>
</dbReference>
<evidence type="ECO:0000256" key="4">
    <source>
        <dbReference type="ARBA" id="ARBA00022563"/>
    </source>
</evidence>
<dbReference type="GO" id="GO:0006730">
    <property type="term" value="P:one-carbon metabolic process"/>
    <property type="evidence" value="ECO:0007669"/>
    <property type="project" value="UniProtKB-KW"/>
</dbReference>
<dbReference type="PROSITE" id="PS51330">
    <property type="entry name" value="DHFR_2"/>
    <property type="match status" value="1"/>
</dbReference>
<proteinExistence type="inferred from homology"/>
<dbReference type="FunFam" id="3.40.430.10:FF:000001">
    <property type="entry name" value="Dihydrofolate reductase"/>
    <property type="match status" value="1"/>
</dbReference>
<comment type="pathway">
    <text evidence="1 8">Cofactor biosynthesis; tetrahydrofolate biosynthesis; 5,6,7,8-tetrahydrofolate from 7,8-dihydrofolate: step 1/1.</text>
</comment>
<comment type="similarity">
    <text evidence="2 8">Belongs to the dihydrofolate reductase family.</text>
</comment>
<comment type="function">
    <text evidence="7 8">Key enzyme in folate metabolism. Catalyzes an essential reaction for de novo glycine and purine synthesis, and for DNA precursor synthesis.</text>
</comment>
<evidence type="ECO:0000256" key="8">
    <source>
        <dbReference type="PIRNR" id="PIRNR000194"/>
    </source>
</evidence>
<keyword evidence="5 8" id="KW-0521">NADP</keyword>
<dbReference type="EMBL" id="MGFN01000025">
    <property type="protein sequence ID" value="OGM06534.1"/>
    <property type="molecule type" value="Genomic_DNA"/>
</dbReference>
<dbReference type="AlphaFoldDB" id="A0A1F7WUN8"/>
<dbReference type="PANTHER" id="PTHR48069">
    <property type="entry name" value="DIHYDROFOLATE REDUCTASE"/>
    <property type="match status" value="1"/>
</dbReference>
<name>A0A1F7WUN8_9BACT</name>
<organism evidence="10 11">
    <name type="scientific">Candidatus Woesebacteria bacterium GWC1_42_13</name>
    <dbReference type="NCBI Taxonomy" id="1802475"/>
    <lineage>
        <taxon>Bacteria</taxon>
        <taxon>Candidatus Woeseibacteriota</taxon>
    </lineage>
</organism>
<evidence type="ECO:0000256" key="2">
    <source>
        <dbReference type="ARBA" id="ARBA00009539"/>
    </source>
</evidence>
<dbReference type="PRINTS" id="PR00070">
    <property type="entry name" value="DHFR"/>
</dbReference>
<dbReference type="GO" id="GO:0070401">
    <property type="term" value="F:NADP+ binding"/>
    <property type="evidence" value="ECO:0007669"/>
    <property type="project" value="UniProtKB-ARBA"/>
</dbReference>
<dbReference type="GO" id="GO:0046654">
    <property type="term" value="P:tetrahydrofolate biosynthetic process"/>
    <property type="evidence" value="ECO:0007669"/>
    <property type="project" value="UniProtKB-UniPathway"/>
</dbReference>
<dbReference type="InterPro" id="IPR024072">
    <property type="entry name" value="DHFR-like_dom_sf"/>
</dbReference>
<dbReference type="EC" id="1.5.1.3" evidence="3 8"/>
<dbReference type="GO" id="GO:0046655">
    <property type="term" value="P:folic acid metabolic process"/>
    <property type="evidence" value="ECO:0007669"/>
    <property type="project" value="TreeGrafter"/>
</dbReference>
<dbReference type="UniPathway" id="UPA00077">
    <property type="reaction ID" value="UER00158"/>
</dbReference>
<dbReference type="SUPFAM" id="SSF53597">
    <property type="entry name" value="Dihydrofolate reductase-like"/>
    <property type="match status" value="1"/>
</dbReference>
<reference evidence="10 11" key="1">
    <citation type="journal article" date="2016" name="Nat. Commun.">
        <title>Thousands of microbial genomes shed light on interconnected biogeochemical processes in an aquifer system.</title>
        <authorList>
            <person name="Anantharaman K."/>
            <person name="Brown C.T."/>
            <person name="Hug L.A."/>
            <person name="Sharon I."/>
            <person name="Castelle C.J."/>
            <person name="Probst A.J."/>
            <person name="Thomas B.C."/>
            <person name="Singh A."/>
            <person name="Wilkins M.J."/>
            <person name="Karaoz U."/>
            <person name="Brodie E.L."/>
            <person name="Williams K.H."/>
            <person name="Hubbard S.S."/>
            <person name="Banfield J.F."/>
        </authorList>
    </citation>
    <scope>NUCLEOTIDE SEQUENCE [LARGE SCALE GENOMIC DNA]</scope>
</reference>